<evidence type="ECO:0000256" key="1">
    <source>
        <dbReference type="SAM" id="MobiDB-lite"/>
    </source>
</evidence>
<protein>
    <submittedName>
        <fullName evidence="3">Uncharacterized protein</fullName>
    </submittedName>
</protein>
<evidence type="ECO:0000313" key="3">
    <source>
        <dbReference type="WBParaSite" id="PSAMB.scaffold2617size22192.g18454.t1"/>
    </source>
</evidence>
<dbReference type="Proteomes" id="UP000887566">
    <property type="component" value="Unplaced"/>
</dbReference>
<reference evidence="3" key="1">
    <citation type="submission" date="2022-11" db="UniProtKB">
        <authorList>
            <consortium name="WormBaseParasite"/>
        </authorList>
    </citation>
    <scope>IDENTIFICATION</scope>
</reference>
<proteinExistence type="predicted"/>
<organism evidence="2 3">
    <name type="scientific">Plectus sambesii</name>
    <dbReference type="NCBI Taxonomy" id="2011161"/>
    <lineage>
        <taxon>Eukaryota</taxon>
        <taxon>Metazoa</taxon>
        <taxon>Ecdysozoa</taxon>
        <taxon>Nematoda</taxon>
        <taxon>Chromadorea</taxon>
        <taxon>Plectida</taxon>
        <taxon>Plectina</taxon>
        <taxon>Plectoidea</taxon>
        <taxon>Plectidae</taxon>
        <taxon>Plectus</taxon>
    </lineage>
</organism>
<dbReference type="AlphaFoldDB" id="A0A914VV23"/>
<feature type="region of interest" description="Disordered" evidence="1">
    <location>
        <begin position="1"/>
        <end position="21"/>
    </location>
</feature>
<name>A0A914VV23_9BILA</name>
<accession>A0A914VV23</accession>
<keyword evidence="2" id="KW-1185">Reference proteome</keyword>
<evidence type="ECO:0000313" key="2">
    <source>
        <dbReference type="Proteomes" id="UP000887566"/>
    </source>
</evidence>
<sequence>MMNDARAVRPAWTRQENQKPDQKAEACAILTRLALQIAQTHLNAADTIRKLRSPRRTNKYDCGQRLYSVDHHHQQRKKMMDRFDFDGGIFRFVNFTRPTIDHPPRRVR</sequence>
<dbReference type="WBParaSite" id="PSAMB.scaffold2617size22192.g18454.t1">
    <property type="protein sequence ID" value="PSAMB.scaffold2617size22192.g18454.t1"/>
    <property type="gene ID" value="PSAMB.scaffold2617size22192.g18454"/>
</dbReference>